<protein>
    <submittedName>
        <fullName evidence="1">Uncharacterized protein</fullName>
    </submittedName>
</protein>
<reference evidence="1" key="1">
    <citation type="submission" date="2023-03" db="EMBL/GenBank/DDBJ databases">
        <title>Massive genome expansion in bonnet fungi (Mycena s.s.) driven by repeated elements and novel gene families across ecological guilds.</title>
        <authorList>
            <consortium name="Lawrence Berkeley National Laboratory"/>
            <person name="Harder C.B."/>
            <person name="Miyauchi S."/>
            <person name="Viragh M."/>
            <person name="Kuo A."/>
            <person name="Thoen E."/>
            <person name="Andreopoulos B."/>
            <person name="Lu D."/>
            <person name="Skrede I."/>
            <person name="Drula E."/>
            <person name="Henrissat B."/>
            <person name="Morin E."/>
            <person name="Kohler A."/>
            <person name="Barry K."/>
            <person name="LaButti K."/>
            <person name="Morin E."/>
            <person name="Salamov A."/>
            <person name="Lipzen A."/>
            <person name="Mereny Z."/>
            <person name="Hegedus B."/>
            <person name="Baldrian P."/>
            <person name="Stursova M."/>
            <person name="Weitz H."/>
            <person name="Taylor A."/>
            <person name="Grigoriev I.V."/>
            <person name="Nagy L.G."/>
            <person name="Martin F."/>
            <person name="Kauserud H."/>
        </authorList>
    </citation>
    <scope>NUCLEOTIDE SEQUENCE</scope>
    <source>
        <strain evidence="1">9284</strain>
    </source>
</reference>
<evidence type="ECO:0000313" key="1">
    <source>
        <dbReference type="EMBL" id="KAJ7641335.1"/>
    </source>
</evidence>
<name>A0AAD7C7E2_9AGAR</name>
<evidence type="ECO:0000313" key="2">
    <source>
        <dbReference type="Proteomes" id="UP001221142"/>
    </source>
</evidence>
<keyword evidence="2" id="KW-1185">Reference proteome</keyword>
<gene>
    <name evidence="1" type="ORF">FB45DRAFT_1022092</name>
</gene>
<comment type="caution">
    <text evidence="1">The sequence shown here is derived from an EMBL/GenBank/DDBJ whole genome shotgun (WGS) entry which is preliminary data.</text>
</comment>
<accession>A0AAD7C7E2</accession>
<dbReference type="EMBL" id="JARKIF010000004">
    <property type="protein sequence ID" value="KAJ7641335.1"/>
    <property type="molecule type" value="Genomic_DNA"/>
</dbReference>
<organism evidence="1 2">
    <name type="scientific">Roridomyces roridus</name>
    <dbReference type="NCBI Taxonomy" id="1738132"/>
    <lineage>
        <taxon>Eukaryota</taxon>
        <taxon>Fungi</taxon>
        <taxon>Dikarya</taxon>
        <taxon>Basidiomycota</taxon>
        <taxon>Agaricomycotina</taxon>
        <taxon>Agaricomycetes</taxon>
        <taxon>Agaricomycetidae</taxon>
        <taxon>Agaricales</taxon>
        <taxon>Marasmiineae</taxon>
        <taxon>Mycenaceae</taxon>
        <taxon>Roridomyces</taxon>
    </lineage>
</organism>
<dbReference type="Proteomes" id="UP001221142">
    <property type="component" value="Unassembled WGS sequence"/>
</dbReference>
<proteinExistence type="predicted"/>
<sequence>MSSISSLPILSVSYSPTSVNALERDVDRNLLAAISPDRDELLLSKKPIEELRQVLKIRVGGKKESHWLYKVKQRTNLNSRDATARTSTLIHRVNDGENKASAIRRVLSTSSLNRAQRPFMRIRAMVLSAGPRRMASTCGELSSSAQDQKLISPRPLGPTHILVVYSDSLTLSQSVPRHATFLDIPINDLLFLMSASNVQRPATSPPQTTSPSPAAQASLFSKLSGPKLASSASSVYSVDTVSSGFSGHSSLEAPERSADAIAQDIVDSLPFCADEDPSHDELVSVLTSLNALKTNLAFLGYYARAVWDELDVYVAVLTRALVLRASLTEPEAN</sequence>
<dbReference type="AlphaFoldDB" id="A0AAD7C7E2"/>